<keyword evidence="4 7" id="KW-0812">Transmembrane</keyword>
<evidence type="ECO:0000313" key="8">
    <source>
        <dbReference type="EMBL" id="KAK6172023.1"/>
    </source>
</evidence>
<keyword evidence="3" id="KW-0813">Transport</keyword>
<feature type="transmembrane region" description="Helical" evidence="7">
    <location>
        <begin position="101"/>
        <end position="123"/>
    </location>
</feature>
<dbReference type="AlphaFoldDB" id="A0AAN8JBS8"/>
<feature type="transmembrane region" description="Helical" evidence="7">
    <location>
        <begin position="317"/>
        <end position="337"/>
    </location>
</feature>
<dbReference type="InterPro" id="IPR007271">
    <property type="entry name" value="Nuc_sug_transpt"/>
</dbReference>
<gene>
    <name evidence="8" type="ORF">SNE40_018425</name>
</gene>
<evidence type="ECO:0000256" key="4">
    <source>
        <dbReference type="ARBA" id="ARBA00022692"/>
    </source>
</evidence>
<keyword evidence="6 7" id="KW-0472">Membrane</keyword>
<dbReference type="PANTHER" id="PTHR10231">
    <property type="entry name" value="NUCLEOTIDE-SUGAR TRANSMEMBRANE TRANSPORTER"/>
    <property type="match status" value="1"/>
</dbReference>
<feature type="transmembrane region" description="Helical" evidence="7">
    <location>
        <begin position="200"/>
        <end position="216"/>
    </location>
</feature>
<organism evidence="8 9">
    <name type="scientific">Patella caerulea</name>
    <name type="common">Rayed Mediterranean limpet</name>
    <dbReference type="NCBI Taxonomy" id="87958"/>
    <lineage>
        <taxon>Eukaryota</taxon>
        <taxon>Metazoa</taxon>
        <taxon>Spiralia</taxon>
        <taxon>Lophotrochozoa</taxon>
        <taxon>Mollusca</taxon>
        <taxon>Gastropoda</taxon>
        <taxon>Patellogastropoda</taxon>
        <taxon>Patelloidea</taxon>
        <taxon>Patellidae</taxon>
        <taxon>Patella</taxon>
    </lineage>
</organism>
<evidence type="ECO:0000256" key="5">
    <source>
        <dbReference type="ARBA" id="ARBA00022989"/>
    </source>
</evidence>
<proteinExistence type="inferred from homology"/>
<evidence type="ECO:0000313" key="9">
    <source>
        <dbReference type="Proteomes" id="UP001347796"/>
    </source>
</evidence>
<evidence type="ECO:0000256" key="1">
    <source>
        <dbReference type="ARBA" id="ARBA00004141"/>
    </source>
</evidence>
<keyword evidence="9" id="KW-1185">Reference proteome</keyword>
<feature type="transmembrane region" description="Helical" evidence="7">
    <location>
        <begin position="277"/>
        <end position="297"/>
    </location>
</feature>
<feature type="transmembrane region" description="Helical" evidence="7">
    <location>
        <begin position="368"/>
        <end position="386"/>
    </location>
</feature>
<evidence type="ECO:0000256" key="3">
    <source>
        <dbReference type="ARBA" id="ARBA00022597"/>
    </source>
</evidence>
<keyword evidence="5 7" id="KW-1133">Transmembrane helix</keyword>
<dbReference type="NCBIfam" id="TIGR00803">
    <property type="entry name" value="nst"/>
    <property type="match status" value="1"/>
</dbReference>
<evidence type="ECO:0008006" key="10">
    <source>
        <dbReference type="Google" id="ProtNLM"/>
    </source>
</evidence>
<name>A0AAN8JBS8_PATCE</name>
<comment type="similarity">
    <text evidence="2">Belongs to the nucleotide-sugar transporter family. SLC35A subfamily.</text>
</comment>
<dbReference type="EMBL" id="JAZGQO010000013">
    <property type="protein sequence ID" value="KAK6172023.1"/>
    <property type="molecule type" value="Genomic_DNA"/>
</dbReference>
<feature type="transmembrane region" description="Helical" evidence="7">
    <location>
        <begin position="344"/>
        <end position="362"/>
    </location>
</feature>
<comment type="subcellular location">
    <subcellularLocation>
        <location evidence="1">Membrane</location>
        <topology evidence="1">Multi-pass membrane protein</topology>
    </subcellularLocation>
</comment>
<evidence type="ECO:0000256" key="2">
    <source>
        <dbReference type="ARBA" id="ARBA00009976"/>
    </source>
</evidence>
<dbReference type="Pfam" id="PF04142">
    <property type="entry name" value="Nuc_sug_transp"/>
    <property type="match status" value="1"/>
</dbReference>
<keyword evidence="3" id="KW-0762">Sugar transport</keyword>
<reference evidence="8 9" key="1">
    <citation type="submission" date="2024-01" db="EMBL/GenBank/DDBJ databases">
        <title>The genome of the rayed Mediterranean limpet Patella caerulea (Linnaeus, 1758).</title>
        <authorList>
            <person name="Anh-Thu Weber A."/>
            <person name="Halstead-Nussloch G."/>
        </authorList>
    </citation>
    <scope>NUCLEOTIDE SEQUENCE [LARGE SCALE GENOMIC DNA]</scope>
    <source>
        <strain evidence="8">AATW-2023a</strain>
        <tissue evidence="8">Whole specimen</tissue>
    </source>
</reference>
<feature type="transmembrane region" description="Helical" evidence="7">
    <location>
        <begin position="70"/>
        <end position="89"/>
    </location>
</feature>
<dbReference type="PIRSF" id="PIRSF005799">
    <property type="entry name" value="UDP-gal_transpt"/>
    <property type="match status" value="1"/>
</dbReference>
<comment type="caution">
    <text evidence="8">The sequence shown here is derived from an EMBL/GenBank/DDBJ whole genome shotgun (WGS) entry which is preliminary data.</text>
</comment>
<sequence>MWIDSDYIHVARYGSVSHTGLIRNYSSTKLEDIKPKNRLPDVDIRLPITYIRNIVYNLARNMLEMDKRKLVSLLCLVFQTSGLILTMRYSRTIQTESNTYLSSTVVVVSEIIKLISCIIIIILTDRRPWYTMESEVLNESNELLKLAVPAGLYTLQNNLQFVAVSNLDAATFQVTYQLKILTTALFSVVFLSRRLTRRKWISLIILTLGISLVQLTKSKSCIADNDPACNNGDVSIGEHSDRSAFIGLLAVLIMCLSSGFAGVYFEKILKSSKQSLWTRNIQLAVPSIILGMIGVIYVDGSSIIEKGFFQGYTTITWFVVLQQAYLGLVISVVIKYADNIVKGFAAAISIIFSSLVTVIFLQDLILTSWFLIGTFLVLTSTVMYSVHSSSYPTRSQISV</sequence>
<dbReference type="GO" id="GO:0015165">
    <property type="term" value="F:pyrimidine nucleotide-sugar transmembrane transporter activity"/>
    <property type="evidence" value="ECO:0007669"/>
    <property type="project" value="InterPro"/>
</dbReference>
<dbReference type="Proteomes" id="UP001347796">
    <property type="component" value="Unassembled WGS sequence"/>
</dbReference>
<dbReference type="GO" id="GO:0000139">
    <property type="term" value="C:Golgi membrane"/>
    <property type="evidence" value="ECO:0007669"/>
    <property type="project" value="InterPro"/>
</dbReference>
<evidence type="ECO:0000256" key="6">
    <source>
        <dbReference type="ARBA" id="ARBA00023136"/>
    </source>
</evidence>
<protein>
    <recommendedName>
        <fullName evidence="10">UDP-N-acetylglucosamine transporter</fullName>
    </recommendedName>
</protein>
<accession>A0AAN8JBS8</accession>
<dbReference type="InterPro" id="IPR037185">
    <property type="entry name" value="EmrE-like"/>
</dbReference>
<feature type="transmembrane region" description="Helical" evidence="7">
    <location>
        <begin position="244"/>
        <end position="265"/>
    </location>
</feature>
<dbReference type="SUPFAM" id="SSF103481">
    <property type="entry name" value="Multidrug resistance efflux transporter EmrE"/>
    <property type="match status" value="1"/>
</dbReference>
<evidence type="ECO:0000256" key="7">
    <source>
        <dbReference type="SAM" id="Phobius"/>
    </source>
</evidence>